<dbReference type="EMBL" id="JALJOS010000010">
    <property type="protein sequence ID" value="KAK9833835.1"/>
    <property type="molecule type" value="Genomic_DNA"/>
</dbReference>
<evidence type="ECO:0000313" key="6">
    <source>
        <dbReference type="EMBL" id="KAK9833835.1"/>
    </source>
</evidence>
<dbReference type="InterPro" id="IPR040911">
    <property type="entry name" value="Exostosin_GT47"/>
</dbReference>
<evidence type="ECO:0000256" key="4">
    <source>
        <dbReference type="SAM" id="SignalP"/>
    </source>
</evidence>
<dbReference type="Proteomes" id="UP001438707">
    <property type="component" value="Unassembled WGS sequence"/>
</dbReference>
<feature type="domain" description="Exostosin GT47" evidence="5">
    <location>
        <begin position="92"/>
        <end position="361"/>
    </location>
</feature>
<dbReference type="AlphaFoldDB" id="A0AAW1RIB8"/>
<gene>
    <name evidence="6" type="ORF">WJX74_007296</name>
</gene>
<dbReference type="PANTHER" id="PTHR11062">
    <property type="entry name" value="EXOSTOSIN HEPARAN SULFATE GLYCOSYLTRANSFERASE -RELATED"/>
    <property type="match status" value="1"/>
</dbReference>
<evidence type="ECO:0000259" key="5">
    <source>
        <dbReference type="Pfam" id="PF03016"/>
    </source>
</evidence>
<feature type="signal peptide" evidence="4">
    <location>
        <begin position="1"/>
        <end position="26"/>
    </location>
</feature>
<dbReference type="Pfam" id="PF03016">
    <property type="entry name" value="Exostosin_GT47"/>
    <property type="match status" value="1"/>
</dbReference>
<accession>A0AAW1RIB8</accession>
<name>A0AAW1RIB8_9CHLO</name>
<keyword evidence="3" id="KW-0333">Golgi apparatus</keyword>
<sequence>MPAAGAIRATILVVVLLTFHVAKATAKERNLAHIFNSWKQQPQDTDSGPNPEWKSSQHLTWFVADNVPEKYYAPASRPRQFGYQALGPQIDYQREQWASSWPDVDGWVLNQLRQSPLNVMAEADADIVIIPVVLRVGKPADPNDPHTAVQGDFVSNVASFLPGVFKKPHLVILNHGMQVYHPAFLDHRSSNLTFLSISPSIGPINGKAHPIPHVVGMPYFLRTHWNQYSTLTHQLPIANASLEANKSHFASTSFSIRDWPDRFVLHRHCLNNKQLCTFHNYAGDMKDSLALDDLMSASWHVIHPMGDFFNRGAWFDSVLACAIPVVFKEHYADYLPFTDVLDYSRIMTVLPEALLEENATVNAIDVAFDRFNKHAALGQLQYIHEVRHIFQYSLNPAHDLLRWDQRGHRDPRDDAFTFTMKAVMRNVCGRQQHLLPLQCLVGSS</sequence>
<evidence type="ECO:0000256" key="2">
    <source>
        <dbReference type="ARBA" id="ARBA00010271"/>
    </source>
</evidence>
<protein>
    <recommendedName>
        <fullName evidence="5">Exostosin GT47 domain-containing protein</fullName>
    </recommendedName>
</protein>
<comment type="subcellular location">
    <subcellularLocation>
        <location evidence="1">Golgi apparatus membrane</location>
        <topology evidence="1">Single-pass type II membrane protein</topology>
    </subcellularLocation>
</comment>
<evidence type="ECO:0000313" key="7">
    <source>
        <dbReference type="Proteomes" id="UP001438707"/>
    </source>
</evidence>
<feature type="chain" id="PRO_5043385305" description="Exostosin GT47 domain-containing protein" evidence="4">
    <location>
        <begin position="27"/>
        <end position="444"/>
    </location>
</feature>
<dbReference type="GO" id="GO:0000139">
    <property type="term" value="C:Golgi membrane"/>
    <property type="evidence" value="ECO:0007669"/>
    <property type="project" value="UniProtKB-SubCell"/>
</dbReference>
<comment type="similarity">
    <text evidence="2">Belongs to the glycosyltransferase 47 family.</text>
</comment>
<evidence type="ECO:0000256" key="1">
    <source>
        <dbReference type="ARBA" id="ARBA00004323"/>
    </source>
</evidence>
<comment type="caution">
    <text evidence="6">The sequence shown here is derived from an EMBL/GenBank/DDBJ whole genome shotgun (WGS) entry which is preliminary data.</text>
</comment>
<keyword evidence="7" id="KW-1185">Reference proteome</keyword>
<evidence type="ECO:0000256" key="3">
    <source>
        <dbReference type="ARBA" id="ARBA00023034"/>
    </source>
</evidence>
<reference evidence="6 7" key="1">
    <citation type="journal article" date="2024" name="Nat. Commun.">
        <title>Phylogenomics reveals the evolutionary origins of lichenization in chlorophyte algae.</title>
        <authorList>
            <person name="Puginier C."/>
            <person name="Libourel C."/>
            <person name="Otte J."/>
            <person name="Skaloud P."/>
            <person name="Haon M."/>
            <person name="Grisel S."/>
            <person name="Petersen M."/>
            <person name="Berrin J.G."/>
            <person name="Delaux P.M."/>
            <person name="Dal Grande F."/>
            <person name="Keller J."/>
        </authorList>
    </citation>
    <scope>NUCLEOTIDE SEQUENCE [LARGE SCALE GENOMIC DNA]</scope>
    <source>
        <strain evidence="6 7">SAG 2145</strain>
    </source>
</reference>
<organism evidence="6 7">
    <name type="scientific">Apatococcus lobatus</name>
    <dbReference type="NCBI Taxonomy" id="904363"/>
    <lineage>
        <taxon>Eukaryota</taxon>
        <taxon>Viridiplantae</taxon>
        <taxon>Chlorophyta</taxon>
        <taxon>core chlorophytes</taxon>
        <taxon>Trebouxiophyceae</taxon>
        <taxon>Chlorellales</taxon>
        <taxon>Chlorellaceae</taxon>
        <taxon>Apatococcus</taxon>
    </lineage>
</organism>
<keyword evidence="4" id="KW-0732">Signal</keyword>
<dbReference type="InterPro" id="IPR004263">
    <property type="entry name" value="Exostosin"/>
</dbReference>
<dbReference type="GO" id="GO:0016757">
    <property type="term" value="F:glycosyltransferase activity"/>
    <property type="evidence" value="ECO:0007669"/>
    <property type="project" value="InterPro"/>
</dbReference>
<proteinExistence type="inferred from homology"/>